<dbReference type="Proteomes" id="UP001187315">
    <property type="component" value="Unassembled WGS sequence"/>
</dbReference>
<protein>
    <submittedName>
        <fullName evidence="2">Uncharacterized protein</fullName>
    </submittedName>
</protein>
<keyword evidence="3" id="KW-1185">Reference proteome</keyword>
<gene>
    <name evidence="2" type="ORF">Q7C36_009233</name>
</gene>
<evidence type="ECO:0000256" key="1">
    <source>
        <dbReference type="SAM" id="MobiDB-lite"/>
    </source>
</evidence>
<name>A0AA88N325_TACVA</name>
<feature type="region of interest" description="Disordered" evidence="1">
    <location>
        <begin position="124"/>
        <end position="159"/>
    </location>
</feature>
<proteinExistence type="predicted"/>
<feature type="compositionally biased region" description="Basic and acidic residues" evidence="1">
    <location>
        <begin position="126"/>
        <end position="140"/>
    </location>
</feature>
<sequence length="159" mass="18177">MCGREKEQGALYAEPCTDSPRWAHIHRTAGHPHPGPDYNSFWPQRETVLTDIETERKNKEMKHNHSHSWSVLLSRLFLGTDNSKLIINRSSDRGEEEEVMEGEMQLYSEADGRANTKLTAHLWRPSKAETELHSGNHQEAHQLTQNGPPGEENSKWTLA</sequence>
<accession>A0AA88N325</accession>
<evidence type="ECO:0000313" key="2">
    <source>
        <dbReference type="EMBL" id="KAK2850450.1"/>
    </source>
</evidence>
<organism evidence="2 3">
    <name type="scientific">Tachysurus vachellii</name>
    <name type="common">Darkbarbel catfish</name>
    <name type="synonym">Pelteobagrus vachellii</name>
    <dbReference type="NCBI Taxonomy" id="175792"/>
    <lineage>
        <taxon>Eukaryota</taxon>
        <taxon>Metazoa</taxon>
        <taxon>Chordata</taxon>
        <taxon>Craniata</taxon>
        <taxon>Vertebrata</taxon>
        <taxon>Euteleostomi</taxon>
        <taxon>Actinopterygii</taxon>
        <taxon>Neopterygii</taxon>
        <taxon>Teleostei</taxon>
        <taxon>Ostariophysi</taxon>
        <taxon>Siluriformes</taxon>
        <taxon>Bagridae</taxon>
        <taxon>Tachysurus</taxon>
    </lineage>
</organism>
<dbReference type="AlphaFoldDB" id="A0AA88N325"/>
<comment type="caution">
    <text evidence="2">The sequence shown here is derived from an EMBL/GenBank/DDBJ whole genome shotgun (WGS) entry which is preliminary data.</text>
</comment>
<dbReference type="EMBL" id="JAVHJS010000008">
    <property type="protein sequence ID" value="KAK2850450.1"/>
    <property type="molecule type" value="Genomic_DNA"/>
</dbReference>
<evidence type="ECO:0000313" key="3">
    <source>
        <dbReference type="Proteomes" id="UP001187315"/>
    </source>
</evidence>
<reference evidence="2" key="1">
    <citation type="submission" date="2023-08" db="EMBL/GenBank/DDBJ databases">
        <title>Pelteobagrus vachellii genome.</title>
        <authorList>
            <person name="Liu H."/>
        </authorList>
    </citation>
    <scope>NUCLEOTIDE SEQUENCE</scope>
    <source>
        <strain evidence="2">PRFRI_2022a</strain>
        <tissue evidence="2">Muscle</tissue>
    </source>
</reference>